<name>A0A834W919_9FABA</name>
<protein>
    <submittedName>
        <fullName evidence="2">Uncharacterized protein</fullName>
    </submittedName>
</protein>
<proteinExistence type="predicted"/>
<dbReference type="AlphaFoldDB" id="A0A834W919"/>
<dbReference type="EMBL" id="JAAIUW010000011">
    <property type="protein sequence ID" value="KAF7810066.1"/>
    <property type="molecule type" value="Genomic_DNA"/>
</dbReference>
<evidence type="ECO:0000313" key="3">
    <source>
        <dbReference type="Proteomes" id="UP000634136"/>
    </source>
</evidence>
<accession>A0A834W919</accession>
<comment type="caution">
    <text evidence="2">The sequence shown here is derived from an EMBL/GenBank/DDBJ whole genome shotgun (WGS) entry which is preliminary data.</text>
</comment>
<sequence>MESEMEREGEIKQDRFSKKKP</sequence>
<organism evidence="2 3">
    <name type="scientific">Senna tora</name>
    <dbReference type="NCBI Taxonomy" id="362788"/>
    <lineage>
        <taxon>Eukaryota</taxon>
        <taxon>Viridiplantae</taxon>
        <taxon>Streptophyta</taxon>
        <taxon>Embryophyta</taxon>
        <taxon>Tracheophyta</taxon>
        <taxon>Spermatophyta</taxon>
        <taxon>Magnoliopsida</taxon>
        <taxon>eudicotyledons</taxon>
        <taxon>Gunneridae</taxon>
        <taxon>Pentapetalae</taxon>
        <taxon>rosids</taxon>
        <taxon>fabids</taxon>
        <taxon>Fabales</taxon>
        <taxon>Fabaceae</taxon>
        <taxon>Caesalpinioideae</taxon>
        <taxon>Cassia clade</taxon>
        <taxon>Senna</taxon>
    </lineage>
</organism>
<gene>
    <name evidence="2" type="ORF">G2W53_036809</name>
</gene>
<evidence type="ECO:0000256" key="1">
    <source>
        <dbReference type="SAM" id="MobiDB-lite"/>
    </source>
</evidence>
<dbReference type="Proteomes" id="UP000634136">
    <property type="component" value="Unassembled WGS sequence"/>
</dbReference>
<reference evidence="2" key="1">
    <citation type="submission" date="2020-09" db="EMBL/GenBank/DDBJ databases">
        <title>Genome-Enabled Discovery of Anthraquinone Biosynthesis in Senna tora.</title>
        <authorList>
            <person name="Kang S.-H."/>
            <person name="Pandey R.P."/>
            <person name="Lee C.-M."/>
            <person name="Sim J.-S."/>
            <person name="Jeong J.-T."/>
            <person name="Choi B.-S."/>
            <person name="Jung M."/>
            <person name="Ginzburg D."/>
            <person name="Zhao K."/>
            <person name="Won S.Y."/>
            <person name="Oh T.-J."/>
            <person name="Yu Y."/>
            <person name="Kim N.-H."/>
            <person name="Lee O.R."/>
            <person name="Lee T.-H."/>
            <person name="Bashyal P."/>
            <person name="Kim T.-S."/>
            <person name="Lee W.-H."/>
            <person name="Kawkins C."/>
            <person name="Kim C.-K."/>
            <person name="Kim J.S."/>
            <person name="Ahn B.O."/>
            <person name="Rhee S.Y."/>
            <person name="Sohng J.K."/>
        </authorList>
    </citation>
    <scope>NUCLEOTIDE SEQUENCE</scope>
    <source>
        <tissue evidence="2">Leaf</tissue>
    </source>
</reference>
<feature type="region of interest" description="Disordered" evidence="1">
    <location>
        <begin position="1"/>
        <end position="21"/>
    </location>
</feature>
<keyword evidence="3" id="KW-1185">Reference proteome</keyword>
<evidence type="ECO:0000313" key="2">
    <source>
        <dbReference type="EMBL" id="KAF7810066.1"/>
    </source>
</evidence>